<dbReference type="InterPro" id="IPR008910">
    <property type="entry name" value="MSC_TM_helix"/>
</dbReference>
<dbReference type="NCBIfam" id="NF033912">
    <property type="entry name" value="msc"/>
    <property type="match status" value="1"/>
</dbReference>
<name>A0ABP1EI37_9FLAO</name>
<sequence>MNQILNTYNQITGSFGKPISALLIIILGWLIAKVVKTLIDKISDRSGLNNTLSNSKVRFGDLISKLAYYLIMIFVFMLALDKLGMTSVLEPIKELLNGFTQFIPNIVGAGLVGYIGYMLATIVSELVSLSGGTIQKFAPKLNLPENINIVTILKKVVFIFIFIPLLIAALNILNIDSISQPATNMLEIFFAAIPKILVATLILIIFIIGGKFLSNLLKDLLDSLNLNEILKSANLDSFTGKANVEKLISNIVYAFIVLFGIMTAIDKLEFSKLSEIMNTVLNLAGNILFGLVILAIGNWIATIASKNFMKSDDNKFVGSIVKVAILAVFLAIGLGKMGIADDIINLAFGITLGAVALTVVLSFGLGGREAGGKQMEKILNKFNNTMK</sequence>
<dbReference type="Proteomes" id="UP001497514">
    <property type="component" value="Chromosome"/>
</dbReference>
<feature type="transmembrane region" description="Helical" evidence="1">
    <location>
        <begin position="152"/>
        <end position="173"/>
    </location>
</feature>
<protein>
    <submittedName>
        <fullName evidence="2">Uncharacterized protein</fullName>
    </submittedName>
</protein>
<dbReference type="Pfam" id="PF05552">
    <property type="entry name" value="MS_channel_1st_1"/>
    <property type="match status" value="3"/>
</dbReference>
<keyword evidence="3" id="KW-1185">Reference proteome</keyword>
<dbReference type="InterPro" id="IPR045275">
    <property type="entry name" value="MscS_archaea/bacteria_type"/>
</dbReference>
<evidence type="ECO:0000256" key="1">
    <source>
        <dbReference type="SAM" id="Phobius"/>
    </source>
</evidence>
<feature type="transmembrane region" description="Helical" evidence="1">
    <location>
        <begin position="66"/>
        <end position="86"/>
    </location>
</feature>
<feature type="transmembrane region" description="Helical" evidence="1">
    <location>
        <begin position="285"/>
        <end position="304"/>
    </location>
</feature>
<organism evidence="2 3">
    <name type="scientific">Tenacibaculum dicentrarchi</name>
    <dbReference type="NCBI Taxonomy" id="669041"/>
    <lineage>
        <taxon>Bacteria</taxon>
        <taxon>Pseudomonadati</taxon>
        <taxon>Bacteroidota</taxon>
        <taxon>Flavobacteriia</taxon>
        <taxon>Flavobacteriales</taxon>
        <taxon>Flavobacteriaceae</taxon>
        <taxon>Tenacibaculum</taxon>
    </lineage>
</organism>
<feature type="transmembrane region" description="Helical" evidence="1">
    <location>
        <begin position="247"/>
        <end position="265"/>
    </location>
</feature>
<keyword evidence="1" id="KW-1133">Transmembrane helix</keyword>
<reference evidence="2 3" key="1">
    <citation type="submission" date="2024-05" db="EMBL/GenBank/DDBJ databases">
        <authorList>
            <person name="Duchaud E."/>
        </authorList>
    </citation>
    <scope>NUCLEOTIDE SEQUENCE [LARGE SCALE GENOMIC DNA]</scope>
    <source>
        <strain evidence="2">Ena-SAMPLE-TAB-13-05-2024-13:56:06:370-140309</strain>
    </source>
</reference>
<keyword evidence="1" id="KW-0472">Membrane</keyword>
<gene>
    <name evidence="2" type="ORF">TD3509T_1054</name>
</gene>
<proteinExistence type="predicted"/>
<accession>A0ABP1EI37</accession>
<evidence type="ECO:0000313" key="3">
    <source>
        <dbReference type="Proteomes" id="UP001497514"/>
    </source>
</evidence>
<feature type="transmembrane region" description="Helical" evidence="1">
    <location>
        <begin position="343"/>
        <end position="365"/>
    </location>
</feature>
<dbReference type="PANTHER" id="PTHR30221:SF1">
    <property type="entry name" value="SMALL-CONDUCTANCE MECHANOSENSITIVE CHANNEL"/>
    <property type="match status" value="1"/>
</dbReference>
<feature type="transmembrane region" description="Helical" evidence="1">
    <location>
        <begin position="185"/>
        <end position="208"/>
    </location>
</feature>
<keyword evidence="1" id="KW-0812">Transmembrane</keyword>
<feature type="transmembrane region" description="Helical" evidence="1">
    <location>
        <begin position="316"/>
        <end position="337"/>
    </location>
</feature>
<dbReference type="EMBL" id="OZ038524">
    <property type="protein sequence ID" value="CAL2080731.1"/>
    <property type="molecule type" value="Genomic_DNA"/>
</dbReference>
<evidence type="ECO:0000313" key="2">
    <source>
        <dbReference type="EMBL" id="CAL2080731.1"/>
    </source>
</evidence>
<dbReference type="PANTHER" id="PTHR30221">
    <property type="entry name" value="SMALL-CONDUCTANCE MECHANOSENSITIVE CHANNEL"/>
    <property type="match status" value="1"/>
</dbReference>
<feature type="transmembrane region" description="Helical" evidence="1">
    <location>
        <begin position="106"/>
        <end position="131"/>
    </location>
</feature>
<feature type="transmembrane region" description="Helical" evidence="1">
    <location>
        <begin position="15"/>
        <end position="35"/>
    </location>
</feature>
<dbReference type="Gene3D" id="1.10.287.1260">
    <property type="match status" value="2"/>
</dbReference>
<dbReference type="RefSeq" id="WP_101902055.1">
    <property type="nucleotide sequence ID" value="NZ_JBFKZT010000007.1"/>
</dbReference>